<dbReference type="EMBL" id="CP012746">
    <property type="protein sequence ID" value="ALL65410.1"/>
    <property type="molecule type" value="Genomic_DNA"/>
</dbReference>
<organism evidence="1 2">
    <name type="scientific">Paraburkholderia caribensis MBA4</name>
    <dbReference type="NCBI Taxonomy" id="1323664"/>
    <lineage>
        <taxon>Bacteria</taxon>
        <taxon>Pseudomonadati</taxon>
        <taxon>Pseudomonadota</taxon>
        <taxon>Betaproteobacteria</taxon>
        <taxon>Burkholderiales</taxon>
        <taxon>Burkholderiaceae</taxon>
        <taxon>Paraburkholderia</taxon>
    </lineage>
</organism>
<protein>
    <submittedName>
        <fullName evidence="1">Uncharacterized protein</fullName>
    </submittedName>
</protein>
<sequence>MMSLTRAPLARYVQRACIRASVRKAHNPRHRLAVRGERPLSTLTLNR</sequence>
<dbReference type="Proteomes" id="UP000019146">
    <property type="component" value="Chromosome 1"/>
</dbReference>
<proteinExistence type="predicted"/>
<evidence type="ECO:0000313" key="2">
    <source>
        <dbReference type="Proteomes" id="UP000019146"/>
    </source>
</evidence>
<name>A0A0P0RAH9_9BURK</name>
<evidence type="ECO:0000313" key="1">
    <source>
        <dbReference type="EMBL" id="ALL65410.1"/>
    </source>
</evidence>
<dbReference type="AlphaFoldDB" id="A0A0P0RAH9"/>
<reference evidence="1 2" key="1">
    <citation type="journal article" date="2014" name="Genome Announc.">
        <title>Draft Genome Sequence of the Haloacid-Degrading Burkholderia caribensis Strain MBA4.</title>
        <authorList>
            <person name="Pan Y."/>
            <person name="Kong K.F."/>
            <person name="Tsang J.S."/>
        </authorList>
    </citation>
    <scope>NUCLEOTIDE SEQUENCE [LARGE SCALE GENOMIC DNA]</scope>
    <source>
        <strain evidence="1 2">MBA4</strain>
    </source>
</reference>
<gene>
    <name evidence="1" type="ORF">K788_0003890</name>
</gene>
<dbReference type="KEGG" id="bcai:K788_0003890"/>
<accession>A0A0P0RAH9</accession>